<evidence type="ECO:0000313" key="17">
    <source>
        <dbReference type="Proteomes" id="UP000028302"/>
    </source>
</evidence>
<evidence type="ECO:0000256" key="4">
    <source>
        <dbReference type="ARBA" id="ARBA00022692"/>
    </source>
</evidence>
<dbReference type="OrthoDB" id="9805019at2"/>
<dbReference type="RefSeq" id="WP_037341411.1">
    <property type="nucleotide sequence ID" value="NZ_APNK01000049.1"/>
</dbReference>
<feature type="domain" description="SecD export protein N-terminal TM" evidence="13">
    <location>
        <begin position="1"/>
        <end position="102"/>
    </location>
</feature>
<feature type="domain" description="SecDF P1 head subdomain" evidence="15">
    <location>
        <begin position="305"/>
        <end position="433"/>
    </location>
</feature>
<comment type="similarity">
    <text evidence="9 11">Belongs to the SecD/SecF family. SecD subfamily.</text>
</comment>
<feature type="domain" description="Protein export membrane protein SecD/SecF C-terminal" evidence="12">
    <location>
        <begin position="435"/>
        <end position="597"/>
    </location>
</feature>
<feature type="domain" description="Protein translocase subunit SecDF P1" evidence="14">
    <location>
        <begin position="227"/>
        <end position="285"/>
    </location>
</feature>
<organism evidence="16 17">
    <name type="scientific">Salinisphaera hydrothermalis (strain C41B8)</name>
    <dbReference type="NCBI Taxonomy" id="1304275"/>
    <lineage>
        <taxon>Bacteria</taxon>
        <taxon>Pseudomonadati</taxon>
        <taxon>Pseudomonadota</taxon>
        <taxon>Gammaproteobacteria</taxon>
        <taxon>Salinisphaerales</taxon>
        <taxon>Salinisphaeraceae</taxon>
        <taxon>Salinisphaera</taxon>
    </lineage>
</organism>
<dbReference type="Gene3D" id="1.20.1640.10">
    <property type="entry name" value="Multidrug efflux transporter AcrB transmembrane domain"/>
    <property type="match status" value="1"/>
</dbReference>
<dbReference type="Gene3D" id="3.30.1360.200">
    <property type="match status" value="1"/>
</dbReference>
<comment type="function">
    <text evidence="11">Part of the Sec protein translocase complex. Interacts with the SecYEG preprotein conducting channel. SecDF uses the proton motive force (PMF) to complete protein translocation after the ATP-dependent function of SecA.</text>
</comment>
<dbReference type="InterPro" id="IPR054384">
    <property type="entry name" value="SecDF_P1_head"/>
</dbReference>
<dbReference type="Pfam" id="PF07549">
    <property type="entry name" value="Sec_GG"/>
    <property type="match status" value="1"/>
</dbReference>
<reference evidence="16 17" key="1">
    <citation type="submission" date="2013-03" db="EMBL/GenBank/DDBJ databases">
        <title>Salinisphaera hydrothermalis C41B8 Genome Sequencing.</title>
        <authorList>
            <person name="Li C."/>
            <person name="Lai Q."/>
            <person name="Shao Z."/>
        </authorList>
    </citation>
    <scope>NUCLEOTIDE SEQUENCE [LARGE SCALE GENOMIC DNA]</scope>
    <source>
        <strain evidence="16 17">C41B8</strain>
    </source>
</reference>
<dbReference type="Pfam" id="PF02355">
    <property type="entry name" value="SecD_SecF_C"/>
    <property type="match status" value="1"/>
</dbReference>
<dbReference type="AlphaFoldDB" id="A0A084IGK0"/>
<evidence type="ECO:0000256" key="11">
    <source>
        <dbReference type="HAMAP-Rule" id="MF_01463"/>
    </source>
</evidence>
<evidence type="ECO:0000256" key="10">
    <source>
        <dbReference type="ARBA" id="ARBA00068220"/>
    </source>
</evidence>
<evidence type="ECO:0000256" key="2">
    <source>
        <dbReference type="ARBA" id="ARBA00022448"/>
    </source>
</evidence>
<keyword evidence="8 11" id="KW-0472">Membrane</keyword>
<keyword evidence="7 11" id="KW-0811">Translocation</keyword>
<dbReference type="InterPro" id="IPR005791">
    <property type="entry name" value="SecD"/>
</dbReference>
<feature type="transmembrane region" description="Helical" evidence="11">
    <location>
        <begin position="583"/>
        <end position="606"/>
    </location>
</feature>
<comment type="subunit">
    <text evidence="11">Forms a complex with SecF. Part of the essential Sec protein translocation apparatus which comprises SecA, SecYEG and auxiliary proteins SecDF-YajC and YidC.</text>
</comment>
<gene>
    <name evidence="11 16" type="primary">secD</name>
    <name evidence="16" type="ORF">C41B8_17923</name>
</gene>
<dbReference type="GO" id="GO:0043952">
    <property type="term" value="P:protein transport by the Sec complex"/>
    <property type="evidence" value="ECO:0007669"/>
    <property type="project" value="UniProtKB-UniRule"/>
</dbReference>
<dbReference type="GO" id="GO:0065002">
    <property type="term" value="P:intracellular protein transmembrane transport"/>
    <property type="evidence" value="ECO:0007669"/>
    <property type="project" value="UniProtKB-UniRule"/>
</dbReference>
<evidence type="ECO:0000259" key="12">
    <source>
        <dbReference type="Pfam" id="PF02355"/>
    </source>
</evidence>
<dbReference type="Proteomes" id="UP000028302">
    <property type="component" value="Unassembled WGS sequence"/>
</dbReference>
<dbReference type="PANTHER" id="PTHR30081:SF1">
    <property type="entry name" value="PROTEIN TRANSLOCASE SUBUNIT SECD"/>
    <property type="match status" value="1"/>
</dbReference>
<dbReference type="Gene3D" id="3.30.70.3400">
    <property type="match status" value="1"/>
</dbReference>
<proteinExistence type="inferred from homology"/>
<evidence type="ECO:0000256" key="3">
    <source>
        <dbReference type="ARBA" id="ARBA00022475"/>
    </source>
</evidence>
<dbReference type="Pfam" id="PF22599">
    <property type="entry name" value="SecDF_P1_head"/>
    <property type="match status" value="1"/>
</dbReference>
<dbReference type="EMBL" id="APNK01000049">
    <property type="protein sequence ID" value="KEZ75834.1"/>
    <property type="molecule type" value="Genomic_DNA"/>
</dbReference>
<keyword evidence="6 11" id="KW-1133">Transmembrane helix</keyword>
<feature type="transmembrane region" description="Helical" evidence="11">
    <location>
        <begin position="550"/>
        <end position="571"/>
    </location>
</feature>
<dbReference type="FunFam" id="1.20.1640.10:FF:000004">
    <property type="entry name" value="Protein translocase subunit SecD"/>
    <property type="match status" value="1"/>
</dbReference>
<dbReference type="InterPro" id="IPR022646">
    <property type="entry name" value="SecD/SecF_CS"/>
</dbReference>
<evidence type="ECO:0000256" key="7">
    <source>
        <dbReference type="ARBA" id="ARBA00023010"/>
    </source>
</evidence>
<dbReference type="PANTHER" id="PTHR30081">
    <property type="entry name" value="PROTEIN-EXPORT MEMBRANE PROTEIN SEC"/>
    <property type="match status" value="1"/>
</dbReference>
<dbReference type="FunFam" id="3.30.70.3400:FF:000003">
    <property type="entry name" value="Preprotein translocase subunit SecD"/>
    <property type="match status" value="1"/>
</dbReference>
<comment type="caution">
    <text evidence="11">Lacks conserved residue(s) required for the propagation of feature annotation.</text>
</comment>
<sequence length="617" mass="67107">MNRYPLWKYLLLVVVLVVGVLYALPNLFGEQPAVQISRANGDAATAQLEDRVKTILSNADIPAQTVTLNDGRLLARYGGTDEQLKAADALKRKLGDNYTVALNLAPSTPGWLRAISAQPMSLGLDLRGGVHFLLQVDMDTVFKDTYERYARDVPHYLRDQSIRYQRAYRDGDSIKLIFPNAAAMNKAQDALPSQFSNLQFKAAPNAENTLVATLTPSRKHDIRNFALEQNLTTLRNRVNELGVAEPLVQRQGQDRIVVELPGVQDTAQAKRLLGKTATLQYRLVAQGHDPEQAEKTGNIPEGTQLYHMKNGQPILLKDDVIASGDQLVDASAGFDQKTNQPAVFVTLDGQAASKMFNVTSSHIGDPMAVLYTETRFETHYKNGKKVTTQHKEQKVISVATIQSAFGKRFQTTGLQRGEAHDLALLLRAGALAAPVNIVSERTIGPSLGADNIAEGERAVVVGFLVVVAFMAIYYGMFGIIADLALFMNLVLVVAALSIIQATLTLPGIAGIVLTIGMAVDANVLIFERIREELDAGNTPQSAIKTGYDKAFTSIFDANITTLIAALMLFGFGTGPVKGFAVTLSLGIVTSMFTAIIGTRAVVNLIYGRRKRLKKLSI</sequence>
<dbReference type="GO" id="GO:0005886">
    <property type="term" value="C:plasma membrane"/>
    <property type="evidence" value="ECO:0007669"/>
    <property type="project" value="UniProtKB-SubCell"/>
</dbReference>
<dbReference type="GO" id="GO:0006605">
    <property type="term" value="P:protein targeting"/>
    <property type="evidence" value="ECO:0007669"/>
    <property type="project" value="UniProtKB-UniRule"/>
</dbReference>
<dbReference type="STRING" id="1304275.C41B8_17923"/>
<dbReference type="InterPro" id="IPR027398">
    <property type="entry name" value="SecD-TM"/>
</dbReference>
<evidence type="ECO:0000256" key="8">
    <source>
        <dbReference type="ARBA" id="ARBA00023136"/>
    </source>
</evidence>
<dbReference type="InterPro" id="IPR022813">
    <property type="entry name" value="SecD/SecF_arch_bac"/>
</dbReference>
<dbReference type="PATRIC" id="fig|1304275.5.peg.3664"/>
<evidence type="ECO:0000259" key="14">
    <source>
        <dbReference type="Pfam" id="PF21760"/>
    </source>
</evidence>
<dbReference type="NCBIfam" id="TIGR00916">
    <property type="entry name" value="2A0604s01"/>
    <property type="match status" value="1"/>
</dbReference>
<keyword evidence="5 11" id="KW-0653">Protein transport</keyword>
<dbReference type="InterPro" id="IPR048634">
    <property type="entry name" value="SecD_SecF_C"/>
</dbReference>
<dbReference type="HAMAP" id="MF_01463_B">
    <property type="entry name" value="SecD_B"/>
    <property type="match status" value="1"/>
</dbReference>
<dbReference type="Pfam" id="PF21760">
    <property type="entry name" value="SecD_1st"/>
    <property type="match status" value="1"/>
</dbReference>
<dbReference type="eggNOG" id="COG0342">
    <property type="taxonomic scope" value="Bacteria"/>
</dbReference>
<evidence type="ECO:0000256" key="5">
    <source>
        <dbReference type="ARBA" id="ARBA00022927"/>
    </source>
</evidence>
<dbReference type="Pfam" id="PF13721">
    <property type="entry name" value="SecD-TM1"/>
    <property type="match status" value="1"/>
</dbReference>
<feature type="transmembrane region" description="Helical" evidence="11">
    <location>
        <begin position="483"/>
        <end position="502"/>
    </location>
</feature>
<dbReference type="InterPro" id="IPR055344">
    <property type="entry name" value="SecD_SecF_C_bact"/>
</dbReference>
<keyword evidence="3 11" id="KW-1003">Cell membrane</keyword>
<dbReference type="SUPFAM" id="SSF82866">
    <property type="entry name" value="Multidrug efflux transporter AcrB transmembrane domain"/>
    <property type="match status" value="1"/>
</dbReference>
<evidence type="ECO:0000259" key="15">
    <source>
        <dbReference type="Pfam" id="PF22599"/>
    </source>
</evidence>
<keyword evidence="17" id="KW-1185">Reference proteome</keyword>
<comment type="caution">
    <text evidence="16">The sequence shown here is derived from an EMBL/GenBank/DDBJ whole genome shotgun (WGS) entry which is preliminary data.</text>
</comment>
<evidence type="ECO:0000256" key="9">
    <source>
        <dbReference type="ARBA" id="ARBA00060774"/>
    </source>
</evidence>
<evidence type="ECO:0000256" key="1">
    <source>
        <dbReference type="ARBA" id="ARBA00004651"/>
    </source>
</evidence>
<dbReference type="FunFam" id="3.30.1360.200:FF:000001">
    <property type="entry name" value="Protein translocase subunit SecD"/>
    <property type="match status" value="1"/>
</dbReference>
<evidence type="ECO:0000256" key="6">
    <source>
        <dbReference type="ARBA" id="ARBA00022989"/>
    </source>
</evidence>
<evidence type="ECO:0000313" key="16">
    <source>
        <dbReference type="EMBL" id="KEZ75834.1"/>
    </source>
</evidence>
<dbReference type="InterPro" id="IPR048631">
    <property type="entry name" value="SecD_1st"/>
</dbReference>
<dbReference type="NCBIfam" id="TIGR01129">
    <property type="entry name" value="secD"/>
    <property type="match status" value="1"/>
</dbReference>
<dbReference type="GO" id="GO:0015450">
    <property type="term" value="F:protein-transporting ATPase activity"/>
    <property type="evidence" value="ECO:0007669"/>
    <property type="project" value="InterPro"/>
</dbReference>
<protein>
    <recommendedName>
        <fullName evidence="10 11">Protein translocase subunit SecD</fullName>
    </recommendedName>
</protein>
<keyword evidence="2 11" id="KW-0813">Transport</keyword>
<keyword evidence="4 11" id="KW-0812">Transmembrane</keyword>
<name>A0A084IGK0_SALHC</name>
<comment type="subcellular location">
    <subcellularLocation>
        <location evidence="1 11">Cell membrane</location>
        <topology evidence="1 11">Multi-pass membrane protein</topology>
    </subcellularLocation>
</comment>
<feature type="transmembrane region" description="Helical" evidence="11">
    <location>
        <begin position="458"/>
        <end position="476"/>
    </location>
</feature>
<evidence type="ECO:0000259" key="13">
    <source>
        <dbReference type="Pfam" id="PF13721"/>
    </source>
</evidence>
<accession>A0A084IGK0</accession>